<feature type="domain" description="Protein kinase" evidence="15">
    <location>
        <begin position="506"/>
        <end position="781"/>
    </location>
</feature>
<dbReference type="InterPro" id="IPR017441">
    <property type="entry name" value="Protein_kinase_ATP_BS"/>
</dbReference>
<evidence type="ECO:0000256" key="7">
    <source>
        <dbReference type="ARBA" id="ARBA00022777"/>
    </source>
</evidence>
<feature type="region of interest" description="Disordered" evidence="13">
    <location>
        <begin position="171"/>
        <end position="198"/>
    </location>
</feature>
<dbReference type="InterPro" id="IPR001245">
    <property type="entry name" value="Ser-Thr/Tyr_kinase_cat_dom"/>
</dbReference>
<dbReference type="PANTHER" id="PTHR45631:SF206">
    <property type="entry name" value="PROTEIN KINASE DOMAIN-CONTAINING PROTEIN"/>
    <property type="match status" value="1"/>
</dbReference>
<keyword evidence="9 14" id="KW-1133">Transmembrane helix</keyword>
<accession>A0A7J0FEI9</accession>
<evidence type="ECO:0000313" key="16">
    <source>
        <dbReference type="EMBL" id="GFY97124.1"/>
    </source>
</evidence>
<evidence type="ECO:0000256" key="2">
    <source>
        <dbReference type="ARBA" id="ARBA00022527"/>
    </source>
</evidence>
<dbReference type="PANTHER" id="PTHR45631">
    <property type="entry name" value="OS07G0107800 PROTEIN-RELATED"/>
    <property type="match status" value="1"/>
</dbReference>
<evidence type="ECO:0000313" key="17">
    <source>
        <dbReference type="Proteomes" id="UP000585474"/>
    </source>
</evidence>
<proteinExistence type="predicted"/>
<dbReference type="Gene3D" id="1.10.510.10">
    <property type="entry name" value="Transferase(Phosphotransferase) domain 1"/>
    <property type="match status" value="1"/>
</dbReference>
<name>A0A7J0FEI9_9ERIC</name>
<dbReference type="FunFam" id="3.30.200.20:FF:000394">
    <property type="entry name" value="Leucine-rich repeat receptor-like protein kinase"/>
    <property type="match status" value="1"/>
</dbReference>
<comment type="caution">
    <text evidence="16">The sequence shown here is derived from an EMBL/GenBank/DDBJ whole genome shotgun (WGS) entry which is preliminary data.</text>
</comment>
<keyword evidence="3" id="KW-0597">Phosphoprotein</keyword>
<dbReference type="SMART" id="SM00220">
    <property type="entry name" value="S_TKc"/>
    <property type="match status" value="1"/>
</dbReference>
<dbReference type="PROSITE" id="PS00108">
    <property type="entry name" value="PROTEIN_KINASE_ST"/>
    <property type="match status" value="1"/>
</dbReference>
<reference evidence="16 17" key="1">
    <citation type="submission" date="2019-07" db="EMBL/GenBank/DDBJ databases">
        <title>De Novo Assembly of kiwifruit Actinidia rufa.</title>
        <authorList>
            <person name="Sugita-Konishi S."/>
            <person name="Sato K."/>
            <person name="Mori E."/>
            <person name="Abe Y."/>
            <person name="Kisaki G."/>
            <person name="Hamano K."/>
            <person name="Suezawa K."/>
            <person name="Otani M."/>
            <person name="Fukuda T."/>
            <person name="Manabe T."/>
            <person name="Gomi K."/>
            <person name="Tabuchi M."/>
            <person name="Akimitsu K."/>
            <person name="Kataoka I."/>
        </authorList>
    </citation>
    <scope>NUCLEOTIDE SEQUENCE [LARGE SCALE GENOMIC DNA]</scope>
    <source>
        <strain evidence="17">cv. Fuchu</strain>
    </source>
</reference>
<keyword evidence="8 12" id="KW-0067">ATP-binding</keyword>
<evidence type="ECO:0000256" key="12">
    <source>
        <dbReference type="PROSITE-ProRule" id="PRU10141"/>
    </source>
</evidence>
<evidence type="ECO:0000256" key="4">
    <source>
        <dbReference type="ARBA" id="ARBA00022679"/>
    </source>
</evidence>
<dbReference type="InterPro" id="IPR000719">
    <property type="entry name" value="Prot_kinase_dom"/>
</dbReference>
<dbReference type="InterPro" id="IPR011009">
    <property type="entry name" value="Kinase-like_dom_sf"/>
</dbReference>
<dbReference type="CDD" id="cd14066">
    <property type="entry name" value="STKc_IRAK"/>
    <property type="match status" value="1"/>
</dbReference>
<keyword evidence="2" id="KW-0723">Serine/threonine-protein kinase</keyword>
<keyword evidence="7 16" id="KW-0418">Kinase</keyword>
<dbReference type="GO" id="GO:0016020">
    <property type="term" value="C:membrane"/>
    <property type="evidence" value="ECO:0007669"/>
    <property type="project" value="UniProtKB-SubCell"/>
</dbReference>
<dbReference type="Proteomes" id="UP000585474">
    <property type="component" value="Unassembled WGS sequence"/>
</dbReference>
<dbReference type="EMBL" id="BJWL01000011">
    <property type="protein sequence ID" value="GFY97124.1"/>
    <property type="molecule type" value="Genomic_DNA"/>
</dbReference>
<evidence type="ECO:0000256" key="10">
    <source>
        <dbReference type="ARBA" id="ARBA00023136"/>
    </source>
</evidence>
<evidence type="ECO:0000256" key="3">
    <source>
        <dbReference type="ARBA" id="ARBA00022553"/>
    </source>
</evidence>
<dbReference type="InterPro" id="IPR008271">
    <property type="entry name" value="Ser/Thr_kinase_AS"/>
</dbReference>
<gene>
    <name evidence="16" type="ORF">Acr_11g0014300</name>
</gene>
<keyword evidence="17" id="KW-1185">Reference proteome</keyword>
<dbReference type="FunFam" id="1.10.510.10:FF:000146">
    <property type="entry name" value="LRR receptor-like serine/threonine-protein kinase IOS1"/>
    <property type="match status" value="1"/>
</dbReference>
<evidence type="ECO:0000256" key="8">
    <source>
        <dbReference type="ARBA" id="ARBA00022840"/>
    </source>
</evidence>
<dbReference type="PROSITE" id="PS50011">
    <property type="entry name" value="PROTEIN_KINASE_DOM"/>
    <property type="match status" value="1"/>
</dbReference>
<keyword evidence="10 14" id="KW-0472">Membrane</keyword>
<evidence type="ECO:0000256" key="5">
    <source>
        <dbReference type="ARBA" id="ARBA00022692"/>
    </source>
</evidence>
<evidence type="ECO:0000256" key="11">
    <source>
        <dbReference type="ARBA" id="ARBA00023170"/>
    </source>
</evidence>
<evidence type="ECO:0000256" key="1">
    <source>
        <dbReference type="ARBA" id="ARBA00004167"/>
    </source>
</evidence>
<protein>
    <submittedName>
        <fullName evidence="16">FLG22-induced receptor-like kinase 1</fullName>
    </submittedName>
</protein>
<dbReference type="GO" id="GO:0004674">
    <property type="term" value="F:protein serine/threonine kinase activity"/>
    <property type="evidence" value="ECO:0007669"/>
    <property type="project" value="UniProtKB-KW"/>
</dbReference>
<evidence type="ECO:0000259" key="15">
    <source>
        <dbReference type="PROSITE" id="PS50011"/>
    </source>
</evidence>
<sequence>MELNRAQLLVHDDANLNKFRTDHGIPADVSVNFVRTVLAVDTLIREMELPFSVEDLLHVYTMVRLKRESGSPLLKGNHYLLLKNPRQPQTRLVIGNPNKDLFLDEFVWVLDFNDQFKCRSKECKAPSKPSTTGRSLGRAVLRSGTPSAQKVLETSTTGTFHKLKLGKKASSQARRATLLSESSDTQTSNIQTTSPSLHSSSWEVEIAHSFREGCDTDASSSEIKMGRFRTLGQKKSAPAIVTPAIAAPHIIQVPLPTPDPVSALSTPAEIEPKPPERLSHLGTDEGVVHQDQEERDASNATVSGARGKVTTIQEQLNKSLEQLGELEKFASGPVYERVYNQGIDQASDNYDGQLANLCPGIFQDVEPGFNEEEVLEEEAAEMPAEIPDVVGELLRDRGSSGERRSSSKGRRNSLPLAFQMLGGSTVDGNPDLCLSVSCKPTKKEKNQNTVALIVSVVSTVVFLSAIAILWSLWRRRRAALKPNGVGRTLKSKNRRFSYSEVVSITNNFERVIGKGGFGTVYLGHLEDGTEVAVKMLSLSSTQGSEQFWTEAELLTTIHHRNLASLIGYCDEASNTALVYEYMANGNLQECLLDKNRAVLTWEQRLQIAVDAAHALEYLHNGCKPPIIHRDIKTANILLDDKLQAKVADFGLSRIFPIEDGDHGTHVTTVVMGTLGYLDPEYYITRRLTKKSDVYSFGVVLLELITGQPAIIKSKDSTHIVQWVMAMLERGEISNIADPRLEGEFDSNSMWKALEAAIACVPSNSLQRPTMSEVVGELNECLEMGIASGRDLEMTEISQDYIKQWNRFFDQHAGCWFFDELSTGTVDVLERKEDAF</sequence>
<feature type="binding site" evidence="12">
    <location>
        <position position="534"/>
    </location>
    <ligand>
        <name>ATP</name>
        <dbReference type="ChEBI" id="CHEBI:30616"/>
    </ligand>
</feature>
<keyword evidence="6 12" id="KW-0547">Nucleotide-binding</keyword>
<dbReference type="Pfam" id="PF07714">
    <property type="entry name" value="PK_Tyr_Ser-Thr"/>
    <property type="match status" value="1"/>
</dbReference>
<dbReference type="SUPFAM" id="SSF56112">
    <property type="entry name" value="Protein kinase-like (PK-like)"/>
    <property type="match status" value="1"/>
</dbReference>
<evidence type="ECO:0000256" key="9">
    <source>
        <dbReference type="ARBA" id="ARBA00022989"/>
    </source>
</evidence>
<evidence type="ECO:0000256" key="14">
    <source>
        <dbReference type="SAM" id="Phobius"/>
    </source>
</evidence>
<feature type="transmembrane region" description="Helical" evidence="14">
    <location>
        <begin position="450"/>
        <end position="473"/>
    </location>
</feature>
<evidence type="ECO:0000256" key="13">
    <source>
        <dbReference type="SAM" id="MobiDB-lite"/>
    </source>
</evidence>
<keyword evidence="5 14" id="KW-0812">Transmembrane</keyword>
<comment type="subcellular location">
    <subcellularLocation>
        <location evidence="1">Membrane</location>
        <topology evidence="1">Single-pass membrane protein</topology>
    </subcellularLocation>
</comment>
<evidence type="ECO:0000256" key="6">
    <source>
        <dbReference type="ARBA" id="ARBA00022741"/>
    </source>
</evidence>
<dbReference type="GO" id="GO:0005524">
    <property type="term" value="F:ATP binding"/>
    <property type="evidence" value="ECO:0007669"/>
    <property type="project" value="UniProtKB-UniRule"/>
</dbReference>
<keyword evidence="11 16" id="KW-0675">Receptor</keyword>
<dbReference type="AlphaFoldDB" id="A0A7J0FEI9"/>
<dbReference type="Gene3D" id="3.30.200.20">
    <property type="entry name" value="Phosphorylase Kinase, domain 1"/>
    <property type="match status" value="1"/>
</dbReference>
<dbReference type="PROSITE" id="PS00107">
    <property type="entry name" value="PROTEIN_KINASE_ATP"/>
    <property type="match status" value="1"/>
</dbReference>
<dbReference type="OrthoDB" id="2017114at2759"/>
<organism evidence="16 17">
    <name type="scientific">Actinidia rufa</name>
    <dbReference type="NCBI Taxonomy" id="165716"/>
    <lineage>
        <taxon>Eukaryota</taxon>
        <taxon>Viridiplantae</taxon>
        <taxon>Streptophyta</taxon>
        <taxon>Embryophyta</taxon>
        <taxon>Tracheophyta</taxon>
        <taxon>Spermatophyta</taxon>
        <taxon>Magnoliopsida</taxon>
        <taxon>eudicotyledons</taxon>
        <taxon>Gunneridae</taxon>
        <taxon>Pentapetalae</taxon>
        <taxon>asterids</taxon>
        <taxon>Ericales</taxon>
        <taxon>Actinidiaceae</taxon>
        <taxon>Actinidia</taxon>
    </lineage>
</organism>
<keyword evidence="4" id="KW-0808">Transferase</keyword>